<dbReference type="InterPro" id="IPR029058">
    <property type="entry name" value="AB_hydrolase_fold"/>
</dbReference>
<dbReference type="SUPFAM" id="SSF53474">
    <property type="entry name" value="alpha/beta-Hydrolases"/>
    <property type="match status" value="1"/>
</dbReference>
<dbReference type="OrthoDB" id="6846267at2759"/>
<evidence type="ECO:0000313" key="4">
    <source>
        <dbReference type="EMBL" id="ODM95190.1"/>
    </source>
</evidence>
<evidence type="ECO:0000256" key="2">
    <source>
        <dbReference type="SAM" id="SignalP"/>
    </source>
</evidence>
<evidence type="ECO:0000259" key="3">
    <source>
        <dbReference type="Pfam" id="PF00135"/>
    </source>
</evidence>
<dbReference type="Proteomes" id="UP000094527">
    <property type="component" value="Unassembled WGS sequence"/>
</dbReference>
<comment type="caution">
    <text evidence="4">The sequence shown here is derived from an EMBL/GenBank/DDBJ whole genome shotgun (WGS) entry which is preliminary data.</text>
</comment>
<evidence type="ECO:0000256" key="1">
    <source>
        <dbReference type="ARBA" id="ARBA00023180"/>
    </source>
</evidence>
<dbReference type="AlphaFoldDB" id="A0A1D2MQ09"/>
<keyword evidence="1" id="KW-0325">Glycoprotein</keyword>
<dbReference type="PANTHER" id="PTHR11559">
    <property type="entry name" value="CARBOXYLESTERASE"/>
    <property type="match status" value="1"/>
</dbReference>
<keyword evidence="5" id="KW-1185">Reference proteome</keyword>
<proteinExistence type="predicted"/>
<dbReference type="InterPro" id="IPR050309">
    <property type="entry name" value="Type-B_Carboxylest/Lipase"/>
</dbReference>
<sequence>MSFVFLFNLFCAITDCTPPVSHTSPGRNELSILSLASMNSAISLDERSARSHSNNLSDLRDDFPIVRTSLGEIEGHFMESRGGRKIAAFEGIPFALPPVGERRFRNPVPLTPWKGILSAKKPGNDCLQLDISRQMRVRGSESCLYLSIYTPAPLISNNRTKLLNVIFYIHGGCWESFSGKDFGPQYLLDKDTILVTSNYRLGILGFLSTGDRAARGNYGMKDQLEALKWTVEHISNFGGDPKKITVIGESVGAASVGLHIISPLTSKALHIHGAIMLSGSGLNHWTLINDTFSNSKEIAKRMHCPTANSEDLVECLRHKDPYMVVGQQFHLWKIPVVIRMVFGPVIESNVDNPDPFIVEAPEVTYSKPNAIRPIPVICGVNKNEGALFAASIHIIPFLYDAINSKRDEMISYIMDYDTVPGVNLAETSTKISKFYFNDKPWSNINRDRISDALGDRSFTSGVYKFLQRHSQVAPTYGYFFTHESTSGSSFMSQTLGLRKNEWGTSHGDELPFIFSMDRVSQDFTDPKDMAISKFLVDVIVNFSNDKQPFPQNAVGENVTWSPILNPKYMELLEINDKTRMIPFPYMERMKFWEHLKLN</sequence>
<gene>
    <name evidence="4" type="ORF">Ocin01_11498</name>
</gene>
<dbReference type="InterPro" id="IPR002018">
    <property type="entry name" value="CarbesteraseB"/>
</dbReference>
<dbReference type="Gene3D" id="3.40.50.1820">
    <property type="entry name" value="alpha/beta hydrolase"/>
    <property type="match status" value="1"/>
</dbReference>
<reference evidence="4 5" key="1">
    <citation type="journal article" date="2016" name="Genome Biol. Evol.">
        <title>Gene Family Evolution Reflects Adaptation to Soil Environmental Stressors in the Genome of the Collembolan Orchesella cincta.</title>
        <authorList>
            <person name="Faddeeva-Vakhrusheva A."/>
            <person name="Derks M.F."/>
            <person name="Anvar S.Y."/>
            <person name="Agamennone V."/>
            <person name="Suring W."/>
            <person name="Smit S."/>
            <person name="van Straalen N.M."/>
            <person name="Roelofs D."/>
        </authorList>
    </citation>
    <scope>NUCLEOTIDE SEQUENCE [LARGE SCALE GENOMIC DNA]</scope>
    <source>
        <tissue evidence="4">Mixed pool</tissue>
    </source>
</reference>
<evidence type="ECO:0000313" key="5">
    <source>
        <dbReference type="Proteomes" id="UP000094527"/>
    </source>
</evidence>
<feature type="signal peptide" evidence="2">
    <location>
        <begin position="1"/>
        <end position="16"/>
    </location>
</feature>
<feature type="chain" id="PRO_5008904365" evidence="2">
    <location>
        <begin position="17"/>
        <end position="598"/>
    </location>
</feature>
<accession>A0A1D2MQ09</accession>
<protein>
    <submittedName>
        <fullName evidence="4">Esterase E4</fullName>
    </submittedName>
</protein>
<name>A0A1D2MQ09_ORCCI</name>
<dbReference type="Pfam" id="PF00135">
    <property type="entry name" value="COesterase"/>
    <property type="match status" value="1"/>
</dbReference>
<organism evidence="4 5">
    <name type="scientific">Orchesella cincta</name>
    <name type="common">Springtail</name>
    <name type="synonym">Podura cincta</name>
    <dbReference type="NCBI Taxonomy" id="48709"/>
    <lineage>
        <taxon>Eukaryota</taxon>
        <taxon>Metazoa</taxon>
        <taxon>Ecdysozoa</taxon>
        <taxon>Arthropoda</taxon>
        <taxon>Hexapoda</taxon>
        <taxon>Collembola</taxon>
        <taxon>Entomobryomorpha</taxon>
        <taxon>Entomobryoidea</taxon>
        <taxon>Orchesellidae</taxon>
        <taxon>Orchesellinae</taxon>
        <taxon>Orchesella</taxon>
    </lineage>
</organism>
<dbReference type="EMBL" id="LJIJ01000701">
    <property type="protein sequence ID" value="ODM95190.1"/>
    <property type="molecule type" value="Genomic_DNA"/>
</dbReference>
<dbReference type="OMA" id="INETPRM"/>
<feature type="domain" description="Carboxylesterase type B" evidence="3">
    <location>
        <begin position="64"/>
        <end position="592"/>
    </location>
</feature>
<keyword evidence="2" id="KW-0732">Signal</keyword>
<dbReference type="STRING" id="48709.A0A1D2MQ09"/>